<dbReference type="EC" id="4.4.1.13" evidence="2"/>
<dbReference type="Gene3D" id="3.90.1150.10">
    <property type="entry name" value="Aspartate Aminotransferase, domain 1"/>
    <property type="match status" value="1"/>
</dbReference>
<dbReference type="GO" id="GO:0047804">
    <property type="term" value="F:cysteine-S-conjugate beta-lyase activity"/>
    <property type="evidence" value="ECO:0007669"/>
    <property type="project" value="UniProtKB-EC"/>
</dbReference>
<organism evidence="7 8">
    <name type="scientific">Cohnella zeiphila</name>
    <dbReference type="NCBI Taxonomy" id="2761120"/>
    <lineage>
        <taxon>Bacteria</taxon>
        <taxon>Bacillati</taxon>
        <taxon>Bacillota</taxon>
        <taxon>Bacilli</taxon>
        <taxon>Bacillales</taxon>
        <taxon>Paenibacillaceae</taxon>
        <taxon>Cohnella</taxon>
    </lineage>
</organism>
<protein>
    <recommendedName>
        <fullName evidence="2">cysteine-S-conjugate beta-lyase</fullName>
        <ecNumber evidence="2">4.4.1.13</ecNumber>
    </recommendedName>
</protein>
<dbReference type="InterPro" id="IPR051798">
    <property type="entry name" value="Class-II_PLP-Dep_Aminotrans"/>
</dbReference>
<dbReference type="PANTHER" id="PTHR43525:SF1">
    <property type="entry name" value="PROTEIN MALY"/>
    <property type="match status" value="1"/>
</dbReference>
<comment type="caution">
    <text evidence="7">The sequence shown here is derived from an EMBL/GenBank/DDBJ whole genome shotgun (WGS) entry which is preliminary data.</text>
</comment>
<evidence type="ECO:0000256" key="4">
    <source>
        <dbReference type="ARBA" id="ARBA00023239"/>
    </source>
</evidence>
<dbReference type="Proteomes" id="UP000564644">
    <property type="component" value="Unassembled WGS sequence"/>
</dbReference>
<dbReference type="GO" id="GO:0030170">
    <property type="term" value="F:pyridoxal phosphate binding"/>
    <property type="evidence" value="ECO:0007669"/>
    <property type="project" value="InterPro"/>
</dbReference>
<comment type="cofactor">
    <cofactor evidence="1">
        <name>pyridoxal 5'-phosphate</name>
        <dbReference type="ChEBI" id="CHEBI:597326"/>
    </cofactor>
</comment>
<dbReference type="InterPro" id="IPR004839">
    <property type="entry name" value="Aminotransferase_I/II_large"/>
</dbReference>
<keyword evidence="7" id="KW-0032">Aminotransferase</keyword>
<gene>
    <name evidence="7" type="ORF">H7C18_22570</name>
</gene>
<dbReference type="AlphaFoldDB" id="A0A7X0SPD1"/>
<dbReference type="CDD" id="cd00609">
    <property type="entry name" value="AAT_like"/>
    <property type="match status" value="1"/>
</dbReference>
<reference evidence="7 8" key="1">
    <citation type="submission" date="2020-08" db="EMBL/GenBank/DDBJ databases">
        <title>Cohnella phylogeny.</title>
        <authorList>
            <person name="Dunlap C."/>
        </authorList>
    </citation>
    <scope>NUCLEOTIDE SEQUENCE [LARGE SCALE GENOMIC DNA]</scope>
    <source>
        <strain evidence="7 8">CBP 2801</strain>
    </source>
</reference>
<dbReference type="InterPro" id="IPR015422">
    <property type="entry name" value="PyrdxlP-dep_Trfase_small"/>
</dbReference>
<evidence type="ECO:0000256" key="5">
    <source>
        <dbReference type="ARBA" id="ARBA00037974"/>
    </source>
</evidence>
<keyword evidence="3" id="KW-0663">Pyridoxal phosphate</keyword>
<evidence type="ECO:0000256" key="2">
    <source>
        <dbReference type="ARBA" id="ARBA00012224"/>
    </source>
</evidence>
<evidence type="ECO:0000256" key="3">
    <source>
        <dbReference type="ARBA" id="ARBA00022898"/>
    </source>
</evidence>
<dbReference type="InterPro" id="IPR015424">
    <property type="entry name" value="PyrdxlP-dep_Trfase"/>
</dbReference>
<dbReference type="GO" id="GO:0008483">
    <property type="term" value="F:transaminase activity"/>
    <property type="evidence" value="ECO:0007669"/>
    <property type="project" value="UniProtKB-KW"/>
</dbReference>
<keyword evidence="8" id="KW-1185">Reference proteome</keyword>
<evidence type="ECO:0000313" key="7">
    <source>
        <dbReference type="EMBL" id="MBB6733712.1"/>
    </source>
</evidence>
<evidence type="ECO:0000259" key="6">
    <source>
        <dbReference type="Pfam" id="PF00155"/>
    </source>
</evidence>
<dbReference type="PANTHER" id="PTHR43525">
    <property type="entry name" value="PROTEIN MALY"/>
    <property type="match status" value="1"/>
</dbReference>
<dbReference type="InterPro" id="IPR027619">
    <property type="entry name" value="C-S_lyase_PatB-like"/>
</dbReference>
<accession>A0A7X0SPD1</accession>
<dbReference type="SUPFAM" id="SSF53383">
    <property type="entry name" value="PLP-dependent transferases"/>
    <property type="match status" value="1"/>
</dbReference>
<comment type="similarity">
    <text evidence="5">Belongs to the class-II pyridoxal-phosphate-dependent aminotransferase family. MalY/PatB cystathionine beta-lyase subfamily.</text>
</comment>
<dbReference type="InterPro" id="IPR015421">
    <property type="entry name" value="PyrdxlP-dep_Trfase_major"/>
</dbReference>
<dbReference type="RefSeq" id="WP_185131363.1">
    <property type="nucleotide sequence ID" value="NZ_JACJVO010000028.1"/>
</dbReference>
<evidence type="ECO:0000313" key="8">
    <source>
        <dbReference type="Proteomes" id="UP000564644"/>
    </source>
</evidence>
<keyword evidence="4" id="KW-0456">Lyase</keyword>
<feature type="domain" description="Aminotransferase class I/classII large" evidence="6">
    <location>
        <begin position="42"/>
        <end position="390"/>
    </location>
</feature>
<sequence length="395" mass="44982">MDFDFDQVWYRAGTNAVKWDEEVLRKTFELKDEGGYLPLWVADMDFRTAPNIVEALRKRVEHGIFGYAVPKDDYYDAVSWWMNERHGWEIRKEWVTTTPGIVPALNFVIRALTGEGDNVLIQEPVYGPFRKVTENNGRIPVNNPLRLIGGRYEMDYEDLEEKAKDPRTKLLIVCSPHNPVGRVWTPEELRRVGDICVRHGVIVVSDEIHQDFILPGNKHTVYATLGEAFAQQAVICTAPSKTFNLASLQTSNLIVPNPELKKKIDEELGRSSIGSPNLMGIVATTAAYSPEGAQWVDAMLRYLNLNLDRMERFVEQRMPKAKFRKQEGTYLSWIDFSGLGLEQPELERRIREEAKVLLDPGSWFGEGGDGFLRVNVACPWSILEEALTRIARAVS</sequence>
<keyword evidence="7" id="KW-0808">Transferase</keyword>
<evidence type="ECO:0000256" key="1">
    <source>
        <dbReference type="ARBA" id="ARBA00001933"/>
    </source>
</evidence>
<name>A0A7X0SPD1_9BACL</name>
<dbReference type="EMBL" id="JACJVO010000028">
    <property type="protein sequence ID" value="MBB6733712.1"/>
    <property type="molecule type" value="Genomic_DNA"/>
</dbReference>
<dbReference type="Gene3D" id="3.40.640.10">
    <property type="entry name" value="Type I PLP-dependent aspartate aminotransferase-like (Major domain)"/>
    <property type="match status" value="1"/>
</dbReference>
<proteinExistence type="inferred from homology"/>
<dbReference type="NCBIfam" id="TIGR04350">
    <property type="entry name" value="C_S_lyase_PatB"/>
    <property type="match status" value="1"/>
</dbReference>
<dbReference type="Pfam" id="PF00155">
    <property type="entry name" value="Aminotran_1_2"/>
    <property type="match status" value="1"/>
</dbReference>